<evidence type="ECO:0000256" key="1">
    <source>
        <dbReference type="SAM" id="MobiDB-lite"/>
    </source>
</evidence>
<accession>A0A540VMW3</accession>
<dbReference type="GO" id="GO:0006313">
    <property type="term" value="P:DNA transposition"/>
    <property type="evidence" value="ECO:0007669"/>
    <property type="project" value="InterPro"/>
</dbReference>
<reference evidence="3 4" key="1">
    <citation type="submission" date="2019-06" db="EMBL/GenBank/DDBJ databases">
        <title>Metagenome assembled Genome of Spiribacter salinus SL48-SHIP from the microbial mat of Salt Lake 48 (Novosibirsk region, Russia).</title>
        <authorList>
            <person name="Shipova A."/>
            <person name="Rozanov A.S."/>
            <person name="Bryanskaya A.V."/>
            <person name="Peltek S.E."/>
        </authorList>
    </citation>
    <scope>NUCLEOTIDE SEQUENCE [LARGE SCALE GENOMIC DNA]</scope>
    <source>
        <strain evidence="3">SL48-SHIP-2</strain>
    </source>
</reference>
<proteinExistence type="predicted"/>
<organism evidence="3 4">
    <name type="scientific">Spiribacter salinus</name>
    <dbReference type="NCBI Taxonomy" id="1335746"/>
    <lineage>
        <taxon>Bacteria</taxon>
        <taxon>Pseudomonadati</taxon>
        <taxon>Pseudomonadota</taxon>
        <taxon>Gammaproteobacteria</taxon>
        <taxon>Chromatiales</taxon>
        <taxon>Ectothiorhodospiraceae</taxon>
        <taxon>Spiribacter</taxon>
    </lineage>
</organism>
<dbReference type="PANTHER" id="PTHR34614:SF2">
    <property type="entry name" value="TRANSPOSASE IS4-LIKE DOMAIN-CONTAINING PROTEIN"/>
    <property type="match status" value="1"/>
</dbReference>
<dbReference type="GO" id="GO:0004803">
    <property type="term" value="F:transposase activity"/>
    <property type="evidence" value="ECO:0007669"/>
    <property type="project" value="InterPro"/>
</dbReference>
<dbReference type="GO" id="GO:0003677">
    <property type="term" value="F:DNA binding"/>
    <property type="evidence" value="ECO:0007669"/>
    <property type="project" value="InterPro"/>
</dbReference>
<dbReference type="SUPFAM" id="SSF53098">
    <property type="entry name" value="Ribonuclease H-like"/>
    <property type="match status" value="1"/>
</dbReference>
<dbReference type="PANTHER" id="PTHR34614">
    <property type="match status" value="1"/>
</dbReference>
<evidence type="ECO:0000313" key="4">
    <source>
        <dbReference type="Proteomes" id="UP000315400"/>
    </source>
</evidence>
<name>A0A540VMW3_9GAMM</name>
<dbReference type="EMBL" id="VIFK01000286">
    <property type="protein sequence ID" value="TQE98081.1"/>
    <property type="molecule type" value="Genomic_DNA"/>
</dbReference>
<dbReference type="InterPro" id="IPR012337">
    <property type="entry name" value="RNaseH-like_sf"/>
</dbReference>
<dbReference type="AlphaFoldDB" id="A0A540VMW3"/>
<evidence type="ECO:0000313" key="3">
    <source>
        <dbReference type="EMBL" id="TQE98081.1"/>
    </source>
</evidence>
<gene>
    <name evidence="3" type="ORF">FKY71_15700</name>
</gene>
<feature type="region of interest" description="Disordered" evidence="1">
    <location>
        <begin position="370"/>
        <end position="393"/>
    </location>
</feature>
<dbReference type="InterPro" id="IPR047654">
    <property type="entry name" value="IS1634_transpos"/>
</dbReference>
<sequence length="562" mass="63542">MFLRASQSNGHTYLRLVQNYRDEQGRTRQRQLAQLGRADLIGRETVESLITSLRKHTGMPELNEGGVHFNPARSLGATWLLTELWQELGFDEQLRRVFRSSYREFDAESLIRMLVFNRLCDPQSKLGAIRWLERVHLPGIDTSGVHHEQLLRAMDALIEHREAVEDATATQIKPLLDQDLSVVFYDVTTVRSHGEVRVEDDLRAYGRSKDVHGIDRQFALGVIQTADGLPIAHEVFEGNVAETTTLAPMIERLLTRFTLQRVVVVADRGLLSLDNVDTLEQLGREQGLAVDYILAVPGRRYADFEGLMREMHPQLTEQAAATGNESVMETEWQGRRLVVAHSPDHAAEQTASRRHKIQRVEQLGEALARRLENQEAGKPGRGRRSTDRSAHRRFHQKVLTHRLSSIVKADLGAAAFCYDIDDEAWAAAERLDGKLLLVTSLGDLDAEAIVERYRSLADIERGFRTLKSTLDIAPVHHRLPERIRAHALICFMALVLYRVMRMRLKSNGSAYSVERAIEALEQVQWHQIELSGKSVPGVSMPKAQRELFYDLEVTPPSTSSAA</sequence>
<protein>
    <submittedName>
        <fullName evidence="3">IS1634 family transposase</fullName>
    </submittedName>
</protein>
<dbReference type="Proteomes" id="UP000315400">
    <property type="component" value="Unassembled WGS sequence"/>
</dbReference>
<evidence type="ECO:0000259" key="2">
    <source>
        <dbReference type="Pfam" id="PF01609"/>
    </source>
</evidence>
<dbReference type="NCBIfam" id="NF033559">
    <property type="entry name" value="transpos_IS1634"/>
    <property type="match status" value="1"/>
</dbReference>
<dbReference type="Pfam" id="PF01609">
    <property type="entry name" value="DDE_Tnp_1"/>
    <property type="match status" value="1"/>
</dbReference>
<comment type="caution">
    <text evidence="3">The sequence shown here is derived from an EMBL/GenBank/DDBJ whole genome shotgun (WGS) entry which is preliminary data.</text>
</comment>
<dbReference type="InterPro" id="IPR002559">
    <property type="entry name" value="Transposase_11"/>
</dbReference>
<feature type="domain" description="Transposase IS4-like" evidence="2">
    <location>
        <begin position="179"/>
        <end position="496"/>
    </location>
</feature>